<protein>
    <submittedName>
        <fullName evidence="1">Uncharacterized protein</fullName>
    </submittedName>
</protein>
<evidence type="ECO:0000313" key="2">
    <source>
        <dbReference type="Proteomes" id="UP000182063"/>
    </source>
</evidence>
<proteinExistence type="predicted"/>
<name>A0A1L3ZSB4_9SPHN</name>
<keyword evidence="2" id="KW-1185">Reference proteome</keyword>
<accession>A0A1L3ZSB4</accession>
<evidence type="ECO:0000313" key="1">
    <source>
        <dbReference type="EMBL" id="API58514.1"/>
    </source>
</evidence>
<sequence length="199" mass="22743">MGGRAAMLIQGALDSVLEELEPYKDTDWEVLRNDLDPEEFKWHRENFTKNQKRFSKLMEAGKNFEQIVEARQANIIREQAAEARKELEADIPGWNDQVYAEVMQFGIEQGLDEADVRRIANAKVFKLLHMAMQYKKGEKVVTKKINQTPTRVKKSSGREAIADAPSKNLKALEKKLQTGRATDDDAVALLLGRWNVKSR</sequence>
<reference evidence="2" key="1">
    <citation type="submission" date="2016-11" db="EMBL/GenBank/DDBJ databases">
        <title>Complete Genome Sequence of alachlor-degrading Sphingomonas sp. strain JJ-A5.</title>
        <authorList>
            <person name="Lee H."/>
            <person name="Ka J.-O."/>
        </authorList>
    </citation>
    <scope>NUCLEOTIDE SEQUENCE [LARGE SCALE GENOMIC DNA]</scope>
    <source>
        <strain evidence="2">JJ-A5</strain>
    </source>
</reference>
<organism evidence="1 2">
    <name type="scientific">Tardibacter chloracetimidivorans</name>
    <dbReference type="NCBI Taxonomy" id="1921510"/>
    <lineage>
        <taxon>Bacteria</taxon>
        <taxon>Pseudomonadati</taxon>
        <taxon>Pseudomonadota</taxon>
        <taxon>Alphaproteobacteria</taxon>
        <taxon>Sphingomonadales</taxon>
        <taxon>Sphingomonadaceae</taxon>
        <taxon>Tardibacter</taxon>
    </lineage>
</organism>
<dbReference type="EMBL" id="CP018221">
    <property type="protein sequence ID" value="API58514.1"/>
    <property type="molecule type" value="Genomic_DNA"/>
</dbReference>
<dbReference type="KEGG" id="sphj:BSL82_03665"/>
<dbReference type="Proteomes" id="UP000182063">
    <property type="component" value="Chromosome"/>
</dbReference>
<dbReference type="AlphaFoldDB" id="A0A1L3ZSB4"/>
<dbReference type="STRING" id="1921510.BSL82_03665"/>
<gene>
    <name evidence="1" type="ORF">BSL82_03665</name>
</gene>